<dbReference type="AlphaFoldDB" id="A0A250AXT1"/>
<keyword evidence="1" id="KW-0238">DNA-binding</keyword>
<dbReference type="PANTHER" id="PTHR30204">
    <property type="entry name" value="REDOX-CYCLING DRUG-SENSING TRANSCRIPTIONAL ACTIVATOR SOXR"/>
    <property type="match status" value="1"/>
</dbReference>
<dbReference type="EMBL" id="CP014136">
    <property type="protein sequence ID" value="ATA18749.1"/>
    <property type="molecule type" value="Genomic_DNA"/>
</dbReference>
<sequence>MLLKVGELARRCGLTIRTLHYYDSIGLLVPSARSEAGYRLYNRADITRLHHIQALRRMGVALAEVGAILQRADLALPFVIEQQITMLDRQLAQMTALRGRLQHLHTQLTAGNEPELNDWLTTLELMAMYDNYFTVDELAQLPFYQPDETREQQWAEMVAEAQALLDTGTSEQTPQAQALARRWMCTLERDTAKNPTFLVKLNAMHSHEPAIRQQTGITPAVVDYITRAFGESKLAIFQNYLSADEYAYVRRHYFDRLHEWPPLIAKFHQAMADGVPASSALAGQLAGEWLALFRSYASDDPATQAKIRHAMAQEPALAEGTWLTPALLSYLQQAIGHGMQR</sequence>
<dbReference type="Pfam" id="PF13411">
    <property type="entry name" value="MerR_1"/>
    <property type="match status" value="1"/>
</dbReference>
<dbReference type="RefSeq" id="WP_095845354.1">
    <property type="nucleotide sequence ID" value="NZ_CP014136.1"/>
</dbReference>
<dbReference type="PANTHER" id="PTHR30204:SF90">
    <property type="entry name" value="HTH-TYPE TRANSCRIPTIONAL ACTIVATOR MTA"/>
    <property type="match status" value="1"/>
</dbReference>
<dbReference type="SUPFAM" id="SSF46955">
    <property type="entry name" value="Putative DNA-binding domain"/>
    <property type="match status" value="1"/>
</dbReference>
<dbReference type="GO" id="GO:0003677">
    <property type="term" value="F:DNA binding"/>
    <property type="evidence" value="ECO:0007669"/>
    <property type="project" value="UniProtKB-KW"/>
</dbReference>
<name>A0A250AXT1_9GAMM</name>
<dbReference type="InterPro" id="IPR000551">
    <property type="entry name" value="MerR-type_HTH_dom"/>
</dbReference>
<evidence type="ECO:0000259" key="2">
    <source>
        <dbReference type="PROSITE" id="PS50937"/>
    </source>
</evidence>
<evidence type="ECO:0000256" key="1">
    <source>
        <dbReference type="ARBA" id="ARBA00023125"/>
    </source>
</evidence>
<dbReference type="Proteomes" id="UP000217182">
    <property type="component" value="Chromosome"/>
</dbReference>
<dbReference type="KEGG" id="gqu:AWC35_04985"/>
<dbReference type="PRINTS" id="PR00040">
    <property type="entry name" value="HTHMERR"/>
</dbReference>
<accession>A0A250AXT1</accession>
<dbReference type="GO" id="GO:0003700">
    <property type="term" value="F:DNA-binding transcription factor activity"/>
    <property type="evidence" value="ECO:0007669"/>
    <property type="project" value="InterPro"/>
</dbReference>
<reference evidence="3 4" key="1">
    <citation type="submission" date="2016-01" db="EMBL/GenBank/DDBJ databases">
        <authorList>
            <person name="Oliw E.H."/>
        </authorList>
    </citation>
    <scope>NUCLEOTIDE SEQUENCE [LARGE SCALE GENOMIC DNA]</scope>
    <source>
        <strain evidence="3 4">FRB97</strain>
    </source>
</reference>
<dbReference type="OrthoDB" id="9808480at2"/>
<dbReference type="InterPro" id="IPR047057">
    <property type="entry name" value="MerR_fam"/>
</dbReference>
<organism evidence="3 4">
    <name type="scientific">Gibbsiella quercinecans</name>
    <dbReference type="NCBI Taxonomy" id="929813"/>
    <lineage>
        <taxon>Bacteria</taxon>
        <taxon>Pseudomonadati</taxon>
        <taxon>Pseudomonadota</taxon>
        <taxon>Gammaproteobacteria</taxon>
        <taxon>Enterobacterales</taxon>
        <taxon>Yersiniaceae</taxon>
        <taxon>Gibbsiella</taxon>
    </lineage>
</organism>
<feature type="domain" description="HTH merR-type" evidence="2">
    <location>
        <begin position="2"/>
        <end position="71"/>
    </location>
</feature>
<dbReference type="Gene3D" id="1.10.1660.10">
    <property type="match status" value="1"/>
</dbReference>
<gene>
    <name evidence="3" type="ORF">AWC35_04985</name>
</gene>
<evidence type="ECO:0000313" key="4">
    <source>
        <dbReference type="Proteomes" id="UP000217182"/>
    </source>
</evidence>
<protein>
    <submittedName>
        <fullName evidence="3">MerR family transcriptional regulator</fullName>
    </submittedName>
</protein>
<dbReference type="SMART" id="SM00422">
    <property type="entry name" value="HTH_MERR"/>
    <property type="match status" value="1"/>
</dbReference>
<dbReference type="PROSITE" id="PS00552">
    <property type="entry name" value="HTH_MERR_1"/>
    <property type="match status" value="1"/>
</dbReference>
<keyword evidence="4" id="KW-1185">Reference proteome</keyword>
<dbReference type="PROSITE" id="PS50937">
    <property type="entry name" value="HTH_MERR_2"/>
    <property type="match status" value="1"/>
</dbReference>
<dbReference type="InterPro" id="IPR009061">
    <property type="entry name" value="DNA-bd_dom_put_sf"/>
</dbReference>
<proteinExistence type="predicted"/>
<evidence type="ECO:0000313" key="3">
    <source>
        <dbReference type="EMBL" id="ATA18749.1"/>
    </source>
</evidence>